<name>A0A8D7A4M8_MUSAM</name>
<protein>
    <submittedName>
        <fullName evidence="1">(wild Malaysian banana) hypothetical protein</fullName>
    </submittedName>
</protein>
<gene>
    <name evidence="1" type="ORF">GSMUA_119620.1</name>
</gene>
<proteinExistence type="predicted"/>
<dbReference type="EMBL" id="HG996469">
    <property type="protein sequence ID" value="CAG1842167.1"/>
    <property type="molecule type" value="Genomic_DNA"/>
</dbReference>
<organism evidence="1">
    <name type="scientific">Musa acuminata subsp. malaccensis</name>
    <name type="common">Wild banana</name>
    <name type="synonym">Musa malaccensis</name>
    <dbReference type="NCBI Taxonomy" id="214687"/>
    <lineage>
        <taxon>Eukaryota</taxon>
        <taxon>Viridiplantae</taxon>
        <taxon>Streptophyta</taxon>
        <taxon>Embryophyta</taxon>
        <taxon>Tracheophyta</taxon>
        <taxon>Spermatophyta</taxon>
        <taxon>Magnoliopsida</taxon>
        <taxon>Liliopsida</taxon>
        <taxon>Zingiberales</taxon>
        <taxon>Musaceae</taxon>
        <taxon>Musa</taxon>
    </lineage>
</organism>
<accession>A0A8D7A4M8</accession>
<sequence>MHKLISFNNHVGDRLVYIYIHYPTQQDPFKSIFPPNCFLPQPNLFFLSTGLLAVGFSFAKQTNNGPVVHFIGNVTVVLFN</sequence>
<evidence type="ECO:0000313" key="1">
    <source>
        <dbReference type="EMBL" id="CAG1842167.1"/>
    </source>
</evidence>
<reference evidence="1" key="1">
    <citation type="submission" date="2021-03" db="EMBL/GenBank/DDBJ databases">
        <authorList>
            <consortium name="Genoscope - CEA"/>
            <person name="William W."/>
        </authorList>
    </citation>
    <scope>NUCLEOTIDE SEQUENCE</scope>
    <source>
        <strain evidence="1">Doubled-haploid Pahang</strain>
    </source>
</reference>
<dbReference type="AlphaFoldDB" id="A0A8D7A4M8"/>